<dbReference type="PANTHER" id="PTHR19879:SF9">
    <property type="entry name" value="TRANSCRIPTION INITIATION FACTOR TFIID SUBUNIT 5"/>
    <property type="match status" value="1"/>
</dbReference>
<dbReference type="PANTHER" id="PTHR19879">
    <property type="entry name" value="TRANSCRIPTION INITIATION FACTOR TFIID"/>
    <property type="match status" value="1"/>
</dbReference>
<dbReference type="SMART" id="SM00320">
    <property type="entry name" value="WD40"/>
    <property type="match status" value="7"/>
</dbReference>
<dbReference type="PROSITE" id="PS50082">
    <property type="entry name" value="WD_REPEATS_2"/>
    <property type="match status" value="1"/>
</dbReference>
<dbReference type="Pfam" id="PF00400">
    <property type="entry name" value="WD40"/>
    <property type="match status" value="5"/>
</dbReference>
<keyword evidence="1" id="KW-0853">WD repeat</keyword>
<dbReference type="SUPFAM" id="SSF50998">
    <property type="entry name" value="Quinoprotein alcohol dehydrogenase-like"/>
    <property type="match status" value="1"/>
</dbReference>
<dbReference type="RefSeq" id="WP_184963656.1">
    <property type="nucleotide sequence ID" value="NZ_BAAAWF010000101.1"/>
</dbReference>
<dbReference type="Gene3D" id="2.130.10.10">
    <property type="entry name" value="YVTN repeat-like/Quinoprotein amine dehydrogenase"/>
    <property type="match status" value="3"/>
</dbReference>
<accession>A0A7W9PSS2</accession>
<evidence type="ECO:0000313" key="4">
    <source>
        <dbReference type="Proteomes" id="UP000585836"/>
    </source>
</evidence>
<dbReference type="Proteomes" id="UP000585836">
    <property type="component" value="Unassembled WGS sequence"/>
</dbReference>
<protein>
    <submittedName>
        <fullName evidence="3">WD40 repeat protein</fullName>
    </submittedName>
</protein>
<organism evidence="3 4">
    <name type="scientific">Streptomyces echinatus</name>
    <dbReference type="NCBI Taxonomy" id="67293"/>
    <lineage>
        <taxon>Bacteria</taxon>
        <taxon>Bacillati</taxon>
        <taxon>Actinomycetota</taxon>
        <taxon>Actinomycetes</taxon>
        <taxon>Kitasatosporales</taxon>
        <taxon>Streptomycetaceae</taxon>
        <taxon>Streptomyces</taxon>
    </lineage>
</organism>
<name>A0A7W9PSS2_9ACTN</name>
<evidence type="ECO:0000313" key="3">
    <source>
        <dbReference type="EMBL" id="MBB5926758.1"/>
    </source>
</evidence>
<evidence type="ECO:0000256" key="1">
    <source>
        <dbReference type="PROSITE-ProRule" id="PRU00221"/>
    </source>
</evidence>
<dbReference type="InterPro" id="IPR001680">
    <property type="entry name" value="WD40_rpt"/>
</dbReference>
<dbReference type="InterPro" id="IPR011047">
    <property type="entry name" value="Quinoprotein_ADH-like_sf"/>
</dbReference>
<feature type="compositionally biased region" description="Acidic residues" evidence="2">
    <location>
        <begin position="225"/>
        <end position="241"/>
    </location>
</feature>
<dbReference type="AlphaFoldDB" id="A0A7W9PSS2"/>
<dbReference type="InterPro" id="IPR015943">
    <property type="entry name" value="WD40/YVTN_repeat-like_dom_sf"/>
</dbReference>
<dbReference type="EMBL" id="JACHJK010000003">
    <property type="protein sequence ID" value="MBB5926758.1"/>
    <property type="molecule type" value="Genomic_DNA"/>
</dbReference>
<gene>
    <name evidence="3" type="ORF">FHS34_002214</name>
</gene>
<comment type="caution">
    <text evidence="3">The sequence shown here is derived from an EMBL/GenBank/DDBJ whole genome shotgun (WGS) entry which is preliminary data.</text>
</comment>
<keyword evidence="4" id="KW-1185">Reference proteome</keyword>
<feature type="repeat" description="WD" evidence="1">
    <location>
        <begin position="10"/>
        <end position="51"/>
    </location>
</feature>
<evidence type="ECO:0000256" key="2">
    <source>
        <dbReference type="SAM" id="MobiDB-lite"/>
    </source>
</evidence>
<proteinExistence type="predicted"/>
<sequence>MSQPGTVALTVEHNGSVQAIAFSPDSTRFASGGGDSLVRVRSVGTGAPLDAPSEGSVTGIDFSPDGAAFAVADFEQVFLRSGSTGKVIWQGPLDPGNSVNTVRFGPNGTLVAATDTSVAVLDGSTGAVTRRIPVDTPLIAGLDLSRDGTRIALAIDERHGGNHRQAGSARVLALATGAEIGRLTPENAVFAVAFSPDASLVLCCAADDTVRMFEAEGGTQLWPAEDQDEDQDEGEDEGEDEGGGRRVTAVHCLAFDPKGRWTVVGGADGFARVLEAESGTERGRAPTLDPGLPDPQFGAVTHVAFAPNGKAAASASIDNVVRVFNVDGRERYTVSTDEVLAMKFSPDGRWLGVGCFDRALVIDNGEPGHG</sequence>
<reference evidence="3 4" key="1">
    <citation type="submission" date="2020-08" db="EMBL/GenBank/DDBJ databases">
        <title>Genomic Encyclopedia of Type Strains, Phase III (KMG-III): the genomes of soil and plant-associated and newly described type strains.</title>
        <authorList>
            <person name="Whitman W."/>
        </authorList>
    </citation>
    <scope>NUCLEOTIDE SEQUENCE [LARGE SCALE GENOMIC DNA]</scope>
    <source>
        <strain evidence="3 4">CECT 3313</strain>
    </source>
</reference>
<feature type="region of interest" description="Disordered" evidence="2">
    <location>
        <begin position="217"/>
        <end position="245"/>
    </location>
</feature>